<keyword evidence="1" id="KW-1133">Transmembrane helix</keyword>
<gene>
    <name evidence="2" type="ORF">QJS10_CPB13g00512</name>
</gene>
<evidence type="ECO:0000256" key="1">
    <source>
        <dbReference type="SAM" id="Phobius"/>
    </source>
</evidence>
<proteinExistence type="predicted"/>
<reference evidence="2" key="2">
    <citation type="submission" date="2023-06" db="EMBL/GenBank/DDBJ databases">
        <authorList>
            <person name="Ma L."/>
            <person name="Liu K.-W."/>
            <person name="Li Z."/>
            <person name="Hsiao Y.-Y."/>
            <person name="Qi Y."/>
            <person name="Fu T."/>
            <person name="Tang G."/>
            <person name="Zhang D."/>
            <person name="Sun W.-H."/>
            <person name="Liu D.-K."/>
            <person name="Li Y."/>
            <person name="Chen G.-Z."/>
            <person name="Liu X.-D."/>
            <person name="Liao X.-Y."/>
            <person name="Jiang Y.-T."/>
            <person name="Yu X."/>
            <person name="Hao Y."/>
            <person name="Huang J."/>
            <person name="Zhao X.-W."/>
            <person name="Ke S."/>
            <person name="Chen Y.-Y."/>
            <person name="Wu W.-L."/>
            <person name="Hsu J.-L."/>
            <person name="Lin Y.-F."/>
            <person name="Huang M.-D."/>
            <person name="Li C.-Y."/>
            <person name="Huang L."/>
            <person name="Wang Z.-W."/>
            <person name="Zhao X."/>
            <person name="Zhong W.-Y."/>
            <person name="Peng D.-H."/>
            <person name="Ahmad S."/>
            <person name="Lan S."/>
            <person name="Zhang J.-S."/>
            <person name="Tsai W.-C."/>
            <person name="Van De Peer Y."/>
            <person name="Liu Z.-J."/>
        </authorList>
    </citation>
    <scope>NUCLEOTIDE SEQUENCE</scope>
    <source>
        <strain evidence="2">CP</strain>
        <tissue evidence="2">Leaves</tissue>
    </source>
</reference>
<name>A0AAV9DGK5_ACOCL</name>
<dbReference type="SUPFAM" id="SSF103511">
    <property type="entry name" value="Chlorophyll a-b binding protein"/>
    <property type="match status" value="1"/>
</dbReference>
<accession>A0AAV9DGK5</accession>
<reference evidence="2" key="1">
    <citation type="journal article" date="2023" name="Nat. Commun.">
        <title>Diploid and tetraploid genomes of Acorus and the evolution of monocots.</title>
        <authorList>
            <person name="Ma L."/>
            <person name="Liu K.W."/>
            <person name="Li Z."/>
            <person name="Hsiao Y.Y."/>
            <person name="Qi Y."/>
            <person name="Fu T."/>
            <person name="Tang G.D."/>
            <person name="Zhang D."/>
            <person name="Sun W.H."/>
            <person name="Liu D.K."/>
            <person name="Li Y."/>
            <person name="Chen G.Z."/>
            <person name="Liu X.D."/>
            <person name="Liao X.Y."/>
            <person name="Jiang Y.T."/>
            <person name="Yu X."/>
            <person name="Hao Y."/>
            <person name="Huang J."/>
            <person name="Zhao X.W."/>
            <person name="Ke S."/>
            <person name="Chen Y.Y."/>
            <person name="Wu W.L."/>
            <person name="Hsu J.L."/>
            <person name="Lin Y.F."/>
            <person name="Huang M.D."/>
            <person name="Li C.Y."/>
            <person name="Huang L."/>
            <person name="Wang Z.W."/>
            <person name="Zhao X."/>
            <person name="Zhong W.Y."/>
            <person name="Peng D.H."/>
            <person name="Ahmad S."/>
            <person name="Lan S."/>
            <person name="Zhang J.S."/>
            <person name="Tsai W.C."/>
            <person name="Van de Peer Y."/>
            <person name="Liu Z.J."/>
        </authorList>
    </citation>
    <scope>NUCLEOTIDE SEQUENCE</scope>
    <source>
        <strain evidence="2">CP</strain>
    </source>
</reference>
<protein>
    <recommendedName>
        <fullName evidence="4">Stress enhanced protein 1, chloroplastic</fullName>
    </recommendedName>
</protein>
<evidence type="ECO:0000313" key="2">
    <source>
        <dbReference type="EMBL" id="KAK1300184.1"/>
    </source>
</evidence>
<feature type="transmembrane region" description="Helical" evidence="1">
    <location>
        <begin position="79"/>
        <end position="103"/>
    </location>
</feature>
<sequence>MAHAQFSTSLCNFTAAAHRPFLVPSSSLSRISRIASPFVRGSPLLTKRTYNQRKHEHKSSSISIRCEQSTKEGGGLDVWLGRFAMVGFAIAITIEVATGRGLLENIGLVTPLPTLALVVTGLVGVLTAFFIFQSASRD</sequence>
<feature type="transmembrane region" description="Helical" evidence="1">
    <location>
        <begin position="115"/>
        <end position="132"/>
    </location>
</feature>
<evidence type="ECO:0000313" key="3">
    <source>
        <dbReference type="Proteomes" id="UP001180020"/>
    </source>
</evidence>
<keyword evidence="1" id="KW-0472">Membrane</keyword>
<evidence type="ECO:0008006" key="4">
    <source>
        <dbReference type="Google" id="ProtNLM"/>
    </source>
</evidence>
<keyword evidence="1" id="KW-0812">Transmembrane</keyword>
<organism evidence="2 3">
    <name type="scientific">Acorus calamus</name>
    <name type="common">Sweet flag</name>
    <dbReference type="NCBI Taxonomy" id="4465"/>
    <lineage>
        <taxon>Eukaryota</taxon>
        <taxon>Viridiplantae</taxon>
        <taxon>Streptophyta</taxon>
        <taxon>Embryophyta</taxon>
        <taxon>Tracheophyta</taxon>
        <taxon>Spermatophyta</taxon>
        <taxon>Magnoliopsida</taxon>
        <taxon>Liliopsida</taxon>
        <taxon>Acoraceae</taxon>
        <taxon>Acorus</taxon>
    </lineage>
</organism>
<comment type="caution">
    <text evidence="2">The sequence shown here is derived from an EMBL/GenBank/DDBJ whole genome shotgun (WGS) entry which is preliminary data.</text>
</comment>
<dbReference type="Proteomes" id="UP001180020">
    <property type="component" value="Unassembled WGS sequence"/>
</dbReference>
<dbReference type="EMBL" id="JAUJYO010000013">
    <property type="protein sequence ID" value="KAK1300184.1"/>
    <property type="molecule type" value="Genomic_DNA"/>
</dbReference>
<dbReference type="AlphaFoldDB" id="A0AAV9DGK5"/>
<keyword evidence="3" id="KW-1185">Reference proteome</keyword>